<accession>A0AAV2PMW6</accession>
<proteinExistence type="predicted"/>
<organism evidence="2 3">
    <name type="scientific">Meganyctiphanes norvegica</name>
    <name type="common">Northern krill</name>
    <name type="synonym">Thysanopoda norvegica</name>
    <dbReference type="NCBI Taxonomy" id="48144"/>
    <lineage>
        <taxon>Eukaryota</taxon>
        <taxon>Metazoa</taxon>
        <taxon>Ecdysozoa</taxon>
        <taxon>Arthropoda</taxon>
        <taxon>Crustacea</taxon>
        <taxon>Multicrustacea</taxon>
        <taxon>Malacostraca</taxon>
        <taxon>Eumalacostraca</taxon>
        <taxon>Eucarida</taxon>
        <taxon>Euphausiacea</taxon>
        <taxon>Euphausiidae</taxon>
        <taxon>Meganyctiphanes</taxon>
    </lineage>
</organism>
<sequence>MYPIGLLADSNGRHMMGQMTELEGNQVNFSFTHHSPHLTTLINSLPNIITQNPHLYAILFFIGGNDVDATNIPPTSIKDAFYSALNICLDHQILAFFIPITPRTITRHITPTQYEYIQALIACHLTINIPPLNLYYNPFINCSLYLLSEDGVHLTPFGYKIISAVARRQMTQTLQGIYPSIPTEIKPILPIIPQRILDIFKPIRFVKESAQPSSSSSSSSSTVSSTGPPPPNPPPSSEDEVQLLTPGHFTGSIISLPLHLLKPSKMATPSSPTNSEEDLLLMSPSASNWDLSLPKPLHIHSSATTNPPQMLTAENLLLGPSTHDIPIHTSPQTLHPSPPNIITSLTNPPTQEMDDLSLHLPSCHNHKSRGGHRGGRCLIRSPRLTPLFPSAANITGEDKRKWQTLTPSPTNSSITTSTPVPKNRKIEDIVGAPKSPSKQV</sequence>
<comment type="caution">
    <text evidence="2">The sequence shown here is derived from an EMBL/GenBank/DDBJ whole genome shotgun (WGS) entry which is preliminary data.</text>
</comment>
<dbReference type="EMBL" id="CAXKWB010000316">
    <property type="protein sequence ID" value="CAL4060285.1"/>
    <property type="molecule type" value="Genomic_DNA"/>
</dbReference>
<gene>
    <name evidence="2" type="ORF">MNOR_LOCUS1213</name>
</gene>
<dbReference type="Gene3D" id="3.40.50.1110">
    <property type="entry name" value="SGNH hydrolase"/>
    <property type="match status" value="1"/>
</dbReference>
<evidence type="ECO:0000313" key="3">
    <source>
        <dbReference type="Proteomes" id="UP001497623"/>
    </source>
</evidence>
<evidence type="ECO:0000313" key="2">
    <source>
        <dbReference type="EMBL" id="CAL4060285.1"/>
    </source>
</evidence>
<protein>
    <recommendedName>
        <fullName evidence="4">SGNH hydrolase-type esterase domain-containing protein</fullName>
    </recommendedName>
</protein>
<name>A0AAV2PMW6_MEGNR</name>
<reference evidence="2 3" key="1">
    <citation type="submission" date="2024-05" db="EMBL/GenBank/DDBJ databases">
        <authorList>
            <person name="Wallberg A."/>
        </authorList>
    </citation>
    <scope>NUCLEOTIDE SEQUENCE [LARGE SCALE GENOMIC DNA]</scope>
</reference>
<feature type="compositionally biased region" description="Low complexity" evidence="1">
    <location>
        <begin position="404"/>
        <end position="421"/>
    </location>
</feature>
<feature type="region of interest" description="Disordered" evidence="1">
    <location>
        <begin position="210"/>
        <end position="243"/>
    </location>
</feature>
<dbReference type="CDD" id="cd00229">
    <property type="entry name" value="SGNH_hydrolase"/>
    <property type="match status" value="1"/>
</dbReference>
<feature type="compositionally biased region" description="Low complexity" evidence="1">
    <location>
        <begin position="212"/>
        <end position="226"/>
    </location>
</feature>
<evidence type="ECO:0000256" key="1">
    <source>
        <dbReference type="SAM" id="MobiDB-lite"/>
    </source>
</evidence>
<feature type="region of interest" description="Disordered" evidence="1">
    <location>
        <begin position="389"/>
        <end position="440"/>
    </location>
</feature>
<evidence type="ECO:0008006" key="4">
    <source>
        <dbReference type="Google" id="ProtNLM"/>
    </source>
</evidence>
<dbReference type="AlphaFoldDB" id="A0AAV2PMW6"/>
<dbReference type="Proteomes" id="UP001497623">
    <property type="component" value="Unassembled WGS sequence"/>
</dbReference>
<dbReference type="InterPro" id="IPR036514">
    <property type="entry name" value="SGNH_hydro_sf"/>
</dbReference>
<dbReference type="SUPFAM" id="SSF52266">
    <property type="entry name" value="SGNH hydrolase"/>
    <property type="match status" value="1"/>
</dbReference>
<keyword evidence="3" id="KW-1185">Reference proteome</keyword>
<feature type="compositionally biased region" description="Pro residues" evidence="1">
    <location>
        <begin position="227"/>
        <end position="236"/>
    </location>
</feature>